<comment type="caution">
    <text evidence="3">The sequence shown here is derived from an EMBL/GenBank/DDBJ whole genome shotgun (WGS) entry which is preliminary data.</text>
</comment>
<dbReference type="EMBL" id="MCYL01000002">
    <property type="protein sequence ID" value="PML59446.1"/>
    <property type="molecule type" value="Genomic_DNA"/>
</dbReference>
<evidence type="ECO:0000259" key="2">
    <source>
        <dbReference type="Pfam" id="PF22809"/>
    </source>
</evidence>
<feature type="domain" description="DUF7014" evidence="2">
    <location>
        <begin position="177"/>
        <end position="303"/>
    </location>
</feature>
<organism evidence="3 4">
    <name type="scientific">Vibrio lentus</name>
    <dbReference type="NCBI Taxonomy" id="136468"/>
    <lineage>
        <taxon>Bacteria</taxon>
        <taxon>Pseudomonadati</taxon>
        <taxon>Pseudomonadota</taxon>
        <taxon>Gammaproteobacteria</taxon>
        <taxon>Vibrionales</taxon>
        <taxon>Vibrionaceae</taxon>
        <taxon>Vibrio</taxon>
    </lineage>
</organism>
<name>A0A2N7IMP4_9VIBR</name>
<dbReference type="Pfam" id="PF22809">
    <property type="entry name" value="DUF7014"/>
    <property type="match status" value="1"/>
</dbReference>
<evidence type="ECO:0000259" key="1">
    <source>
        <dbReference type="Pfam" id="PF18863"/>
    </source>
</evidence>
<dbReference type="AlphaFoldDB" id="A0A2N7IMP4"/>
<dbReference type="Pfam" id="PF18863">
    <property type="entry name" value="AbiJ_NTD4"/>
    <property type="match status" value="1"/>
</dbReference>
<evidence type="ECO:0000313" key="3">
    <source>
        <dbReference type="EMBL" id="PML59446.1"/>
    </source>
</evidence>
<dbReference type="Proteomes" id="UP000235746">
    <property type="component" value="Unassembled WGS sequence"/>
</dbReference>
<dbReference type="InterPro" id="IPR054280">
    <property type="entry name" value="DUF7014"/>
</dbReference>
<protein>
    <submittedName>
        <fullName evidence="3">Uncharacterized protein</fullName>
    </submittedName>
</protein>
<evidence type="ECO:0000313" key="4">
    <source>
        <dbReference type="Proteomes" id="UP000235746"/>
    </source>
</evidence>
<accession>A0A2N7IMP4</accession>
<reference evidence="4" key="1">
    <citation type="submission" date="2016-07" db="EMBL/GenBank/DDBJ databases">
        <title>Nontailed viruses are major unrecognized killers of bacteria in the ocean.</title>
        <authorList>
            <person name="Kauffman K."/>
            <person name="Hussain F."/>
            <person name="Yang J."/>
            <person name="Arevalo P."/>
            <person name="Brown J."/>
            <person name="Cutler M."/>
            <person name="Kelly L."/>
            <person name="Polz M.F."/>
        </authorList>
    </citation>
    <scope>NUCLEOTIDE SEQUENCE [LARGE SCALE GENOMIC DNA]</scope>
    <source>
        <strain evidence="4">10N.261.51.B8</strain>
    </source>
</reference>
<dbReference type="InterPro" id="IPR049503">
    <property type="entry name" value="AbiJ_NTD4"/>
</dbReference>
<sequence>MGIFDLYSSRNKPKYPELYQYTKASDKLRKQLVHIVADSIGMRVAGRYDNPKKSQGLYHDMFLILAKEYGVFELYGHNQGSFKWLEQHIQNAKTTEQFLDILELICKFIDKVVRPDWDSFWYSDGIKQRPDEALKEINERMKRDGFGFEYTNGQLIRVDSQYVHAEVVKPALSILDNHKGAREEFLSAHEHYRHNKYEECLVDCNKAFESLMKSIYGKRGWEYQKTATAKKLIRVGLDNGLIPTYLQEQFNNFSSLLESGIPTIRNKEAGHGQGESVRDVPKPLVKYALHLTATNIVFLGDCDIALK</sequence>
<dbReference type="NCBIfam" id="NF046078">
    <property type="entry name" value="STM4504_CBY0614"/>
    <property type="match status" value="1"/>
</dbReference>
<dbReference type="RefSeq" id="WP_102578428.1">
    <property type="nucleotide sequence ID" value="NZ_MCYL01000002.1"/>
</dbReference>
<gene>
    <name evidence="3" type="ORF">BCT74_02595</name>
</gene>
<proteinExistence type="predicted"/>
<feature type="domain" description="HEPN AbiJ-N-terminal" evidence="1">
    <location>
        <begin position="5"/>
        <end position="171"/>
    </location>
</feature>